<dbReference type="EMBL" id="JARQZJ010000124">
    <property type="protein sequence ID" value="KAK9889882.1"/>
    <property type="molecule type" value="Genomic_DNA"/>
</dbReference>
<feature type="compositionally biased region" description="Basic and acidic residues" evidence="2">
    <location>
        <begin position="308"/>
        <end position="317"/>
    </location>
</feature>
<dbReference type="Proteomes" id="UP001431783">
    <property type="component" value="Unassembled WGS sequence"/>
</dbReference>
<accession>A0AAW1VAY2</accession>
<name>A0AAW1VAY2_9CUCU</name>
<gene>
    <name evidence="3" type="ORF">WA026_008683</name>
</gene>
<feature type="compositionally biased region" description="Basic and acidic residues" evidence="2">
    <location>
        <begin position="953"/>
        <end position="964"/>
    </location>
</feature>
<feature type="region of interest" description="Disordered" evidence="2">
    <location>
        <begin position="769"/>
        <end position="898"/>
    </location>
</feature>
<feature type="region of interest" description="Disordered" evidence="2">
    <location>
        <begin position="351"/>
        <end position="397"/>
    </location>
</feature>
<sequence>MASSEDSAGEDENKAHLEEIDHLSVKNNMSNNKSEPIFKLPEFTSHYSGHLNGLTNGKTNAVNDETIYATKLVTQRPVSFEEKYESSDYNMKLEFVMTAKESFKKSYNEMNLEAIADVNGLLGNKRACLNKDFLKIEYDAPILKDEYVKENLIKSCENDLMFIRKSVCEISADGNTDICSESLNNSLSTVTDKNLPSIKYGCDAFGNSDARALIEKPIITNVQDFHKNLLQNESSLDNSTIKQKKKLCSQLIEKLDYKLLEGKKGIELLTAIEEQTNANMKKHDFRISSSESGTSIEIEPSPRKARTRSVDNVDKPKRGLKRALSADNDECSSKLPKIDFRYLQQTQRKILKAEKKKDHKYDGQREKRDDKKSSHSSRRHHRSSDVRPRLLTNGNYSYPPSDTSLKFKKYYHIETHTNGGAKILRMYHDEIKHLSSSEMKDLAYEFFKLAFEEDSKGHAKCVIAIVHGSAKYLPDILQYMADKYPNLTVHNGLLSKSSDIETTTLSAYNENVIKNYDKGTYRYGPLHQISIVGTAHEEVGGYFPDILEKLEENPFLHLVMPWGNLSSCNKMLPRESNDGPIVWCRPGEQLVPTVDSKTPVKRKRTGINELRNLQYLPRMSEAREHLFEDRTKAHADHVDAGLDRKTTAAVGILKAIHGGKNEGSINRITKDVIAFAAKDFDVLSEKLQLDLHEPPISQCVTWLEDAKLNQLRRENIEYARVNLYDNDIYFLPRNIIHQFRTVSAVTSVAWHVRLKQYSPHIRKDEIVATQEKISQSPIKHEKSKRKKNPSESERIKQKIDFDNLPSVKEKDKHKDHKDKKDRDKNKEKSRDKHGSSSRKYEKNKYHKSSHHSIHRNNDHEKNREKSRSHHDKHRYNKHDKDRDRKSRTTESLSNDVKINDIEERRKSLSDLTKTSDLHKNYQTPTKAVLNVSPTSIKECPSIKTSSSSSSFTRSDDGFSSEKSENSVIQTPVKVKSESGSNSVSPLKLKLDKRQHKIPHHLRLSQSSDVLGDILKDMSKCDPHI</sequence>
<evidence type="ECO:0008006" key="5">
    <source>
        <dbReference type="Google" id="ProtNLM"/>
    </source>
</evidence>
<comment type="caution">
    <text evidence="3">The sequence shown here is derived from an EMBL/GenBank/DDBJ whole genome shotgun (WGS) entry which is preliminary data.</text>
</comment>
<dbReference type="PANTHER" id="PTHR13354">
    <property type="entry name" value="ROUND SPERMATID BASIC PROTEIN 1"/>
    <property type="match status" value="1"/>
</dbReference>
<evidence type="ECO:0000313" key="4">
    <source>
        <dbReference type="Proteomes" id="UP001431783"/>
    </source>
</evidence>
<feature type="region of interest" description="Disordered" evidence="2">
    <location>
        <begin position="282"/>
        <end position="328"/>
    </location>
</feature>
<feature type="compositionally biased region" description="Basic and acidic residues" evidence="2">
    <location>
        <begin position="878"/>
        <end position="888"/>
    </location>
</feature>
<feature type="compositionally biased region" description="Basic and acidic residues" evidence="2">
    <location>
        <begin position="351"/>
        <end position="373"/>
    </location>
</feature>
<reference evidence="3 4" key="1">
    <citation type="submission" date="2023-03" db="EMBL/GenBank/DDBJ databases">
        <title>Genome insight into feeding habits of ladybird beetles.</title>
        <authorList>
            <person name="Li H.-S."/>
            <person name="Huang Y.-H."/>
            <person name="Pang H."/>
        </authorList>
    </citation>
    <scope>NUCLEOTIDE SEQUENCE [LARGE SCALE GENOMIC DNA]</scope>
    <source>
        <strain evidence="3">SYSU_2023b</strain>
        <tissue evidence="3">Whole body</tissue>
    </source>
</reference>
<dbReference type="PANTHER" id="PTHR13354:SF11">
    <property type="entry name" value="LYSINE-SPECIFIC DEMETHYLASE 9"/>
    <property type="match status" value="1"/>
</dbReference>
<dbReference type="InterPro" id="IPR026306">
    <property type="entry name" value="RSBN1/Dpy-2/CEP530"/>
</dbReference>
<protein>
    <recommendedName>
        <fullName evidence="5">Round spermatid basic protein 1-like protein</fullName>
    </recommendedName>
</protein>
<feature type="region of interest" description="Disordered" evidence="2">
    <location>
        <begin position="937"/>
        <end position="984"/>
    </location>
</feature>
<dbReference type="AlphaFoldDB" id="A0AAW1VAY2"/>
<proteinExistence type="inferred from homology"/>
<dbReference type="GO" id="GO:0005634">
    <property type="term" value="C:nucleus"/>
    <property type="evidence" value="ECO:0007669"/>
    <property type="project" value="InterPro"/>
</dbReference>
<evidence type="ECO:0000256" key="1">
    <source>
        <dbReference type="ARBA" id="ARBA00010560"/>
    </source>
</evidence>
<evidence type="ECO:0000313" key="3">
    <source>
        <dbReference type="EMBL" id="KAK9889882.1"/>
    </source>
</evidence>
<evidence type="ECO:0000256" key="2">
    <source>
        <dbReference type="SAM" id="MobiDB-lite"/>
    </source>
</evidence>
<feature type="compositionally biased region" description="Basic residues" evidence="2">
    <location>
        <begin position="844"/>
        <end position="854"/>
    </location>
</feature>
<organism evidence="3 4">
    <name type="scientific">Henosepilachna vigintioctopunctata</name>
    <dbReference type="NCBI Taxonomy" id="420089"/>
    <lineage>
        <taxon>Eukaryota</taxon>
        <taxon>Metazoa</taxon>
        <taxon>Ecdysozoa</taxon>
        <taxon>Arthropoda</taxon>
        <taxon>Hexapoda</taxon>
        <taxon>Insecta</taxon>
        <taxon>Pterygota</taxon>
        <taxon>Neoptera</taxon>
        <taxon>Endopterygota</taxon>
        <taxon>Coleoptera</taxon>
        <taxon>Polyphaga</taxon>
        <taxon>Cucujiformia</taxon>
        <taxon>Coccinelloidea</taxon>
        <taxon>Coccinellidae</taxon>
        <taxon>Epilachninae</taxon>
        <taxon>Epilachnini</taxon>
        <taxon>Henosepilachna</taxon>
    </lineage>
</organism>
<comment type="similarity">
    <text evidence="1">Belongs to the round spermatid basic protein 1 family.</text>
</comment>
<feature type="compositionally biased region" description="Basic and acidic residues" evidence="2">
    <location>
        <begin position="855"/>
        <end position="865"/>
    </location>
</feature>
<feature type="compositionally biased region" description="Basic and acidic residues" evidence="2">
    <location>
        <begin position="788"/>
        <end position="843"/>
    </location>
</feature>
<feature type="compositionally biased region" description="Low complexity" evidence="2">
    <location>
        <begin position="287"/>
        <end position="299"/>
    </location>
</feature>
<keyword evidence="4" id="KW-1185">Reference proteome</keyword>
<feature type="compositionally biased region" description="Basic residues" evidence="2">
    <location>
        <begin position="866"/>
        <end position="877"/>
    </location>
</feature>